<dbReference type="STRING" id="109376.A0A0D3DS19"/>
<evidence type="ECO:0000313" key="4">
    <source>
        <dbReference type="Proteomes" id="UP000032141"/>
    </source>
</evidence>
<reference evidence="3 4" key="1">
    <citation type="journal article" date="2014" name="Genome Biol.">
        <title>Transcriptome and methylome profiling reveals relics of genome dominance in the mesopolyploid Brassica oleracea.</title>
        <authorList>
            <person name="Parkin I.A."/>
            <person name="Koh C."/>
            <person name="Tang H."/>
            <person name="Robinson S.J."/>
            <person name="Kagale S."/>
            <person name="Clarke W.E."/>
            <person name="Town C.D."/>
            <person name="Nixon J."/>
            <person name="Krishnakumar V."/>
            <person name="Bidwell S.L."/>
            <person name="Denoeud F."/>
            <person name="Belcram H."/>
            <person name="Links M.G."/>
            <person name="Just J."/>
            <person name="Clarke C."/>
            <person name="Bender T."/>
            <person name="Huebert T."/>
            <person name="Mason A.S."/>
            <person name="Pires J.C."/>
            <person name="Barker G."/>
            <person name="Moore J."/>
            <person name="Walley P.G."/>
            <person name="Manoli S."/>
            <person name="Batley J."/>
            <person name="Edwards D."/>
            <person name="Nelson M.N."/>
            <person name="Wang X."/>
            <person name="Paterson A.H."/>
            <person name="King G."/>
            <person name="Bancroft I."/>
            <person name="Chalhoub B."/>
            <person name="Sharpe A.G."/>
        </authorList>
    </citation>
    <scope>NUCLEOTIDE SEQUENCE</scope>
    <source>
        <strain evidence="3 4">cv. TO1000</strain>
    </source>
</reference>
<name>A0A0D3DS19_BRAOL</name>
<dbReference type="HOGENOM" id="CLU_012390_2_1_1"/>
<feature type="coiled-coil region" evidence="1">
    <location>
        <begin position="100"/>
        <end position="127"/>
    </location>
</feature>
<keyword evidence="1" id="KW-0175">Coiled coil</keyword>
<accession>A0A0D3DS19</accession>
<dbReference type="InterPro" id="IPR006912">
    <property type="entry name" value="Harbinger_derived_prot"/>
</dbReference>
<dbReference type="AlphaFoldDB" id="A0A0D3DS19"/>
<dbReference type="EnsemblPlants" id="Bo8g080270.1">
    <property type="protein sequence ID" value="Bo8g080270.1"/>
    <property type="gene ID" value="Bo8g080270"/>
</dbReference>
<evidence type="ECO:0008006" key="5">
    <source>
        <dbReference type="Google" id="ProtNLM"/>
    </source>
</evidence>
<keyword evidence="4" id="KW-1185">Reference proteome</keyword>
<dbReference type="Gramene" id="Bo8g080270.1">
    <property type="protein sequence ID" value="Bo8g080270.1"/>
    <property type="gene ID" value="Bo8g080270"/>
</dbReference>
<proteinExistence type="predicted"/>
<evidence type="ECO:0000313" key="3">
    <source>
        <dbReference type="EnsemblPlants" id="Bo8g080270.1"/>
    </source>
</evidence>
<dbReference type="PANTHER" id="PTHR47150">
    <property type="entry name" value="OS12G0169200 PROTEIN"/>
    <property type="match status" value="1"/>
</dbReference>
<dbReference type="PANTHER" id="PTHR47150:SF5">
    <property type="entry name" value="OS07G0546750 PROTEIN"/>
    <property type="match status" value="1"/>
</dbReference>
<evidence type="ECO:0000256" key="2">
    <source>
        <dbReference type="SAM" id="MobiDB-lite"/>
    </source>
</evidence>
<organism evidence="3 4">
    <name type="scientific">Brassica oleracea var. oleracea</name>
    <dbReference type="NCBI Taxonomy" id="109376"/>
    <lineage>
        <taxon>Eukaryota</taxon>
        <taxon>Viridiplantae</taxon>
        <taxon>Streptophyta</taxon>
        <taxon>Embryophyta</taxon>
        <taxon>Tracheophyta</taxon>
        <taxon>Spermatophyta</taxon>
        <taxon>Magnoliopsida</taxon>
        <taxon>eudicotyledons</taxon>
        <taxon>Gunneridae</taxon>
        <taxon>Pentapetalae</taxon>
        <taxon>rosids</taxon>
        <taxon>malvids</taxon>
        <taxon>Brassicales</taxon>
        <taxon>Brassicaceae</taxon>
        <taxon>Brassiceae</taxon>
        <taxon>Brassica</taxon>
    </lineage>
</organism>
<sequence length="257" mass="29684">MDPEAEIRDTKRRKEHIDMLSYVCDSEHGIPTRCPCGGSIIHEVRGNDDYDTLPGKRFFTCKNYEADGFHYRQPWVIGVEEHIERLTSRVEEVEAVIKWVPEVNNKIKSLEEEVKALTVEVDRLTGKVYNLTVQSCCVMNLNLTIERAFGVLQSRFAIVRNPALQWDKERIGKVMIACVILHNMIVEDERDGYAPIDISEFETGQSSRSSQARSRDSVNVTPDMLAMRREVRDSDKHHRLKADLVENIWQMFGDEDE</sequence>
<protein>
    <recommendedName>
        <fullName evidence="5">DDE Tnp4 domain-containing protein</fullName>
    </recommendedName>
</protein>
<dbReference type="Proteomes" id="UP000032141">
    <property type="component" value="Chromosome C8"/>
</dbReference>
<dbReference type="Pfam" id="PF04827">
    <property type="entry name" value="Plant_tran"/>
    <property type="match status" value="1"/>
</dbReference>
<reference evidence="3" key="2">
    <citation type="submission" date="2015-03" db="UniProtKB">
        <authorList>
            <consortium name="EnsemblPlants"/>
        </authorList>
    </citation>
    <scope>IDENTIFICATION</scope>
</reference>
<evidence type="ECO:0000256" key="1">
    <source>
        <dbReference type="SAM" id="Coils"/>
    </source>
</evidence>
<feature type="region of interest" description="Disordered" evidence="2">
    <location>
        <begin position="202"/>
        <end position="221"/>
    </location>
</feature>